<evidence type="ECO:0000256" key="8">
    <source>
        <dbReference type="ARBA" id="ARBA00022837"/>
    </source>
</evidence>
<dbReference type="NCBIfam" id="TIGR00846">
    <property type="entry name" value="caca2"/>
    <property type="match status" value="1"/>
</dbReference>
<comment type="subcellular location">
    <subcellularLocation>
        <location evidence="1">Vacuole membrane</location>
        <topology evidence="1">Multi-pass membrane protein</topology>
    </subcellularLocation>
</comment>
<evidence type="ECO:0000259" key="13">
    <source>
        <dbReference type="Pfam" id="PF01699"/>
    </source>
</evidence>
<feature type="transmembrane region" description="Helical" evidence="12">
    <location>
        <begin position="326"/>
        <end position="353"/>
    </location>
</feature>
<dbReference type="PANTHER" id="PTHR31503">
    <property type="entry name" value="VACUOLAR CALCIUM ION TRANSPORTER"/>
    <property type="match status" value="1"/>
</dbReference>
<dbReference type="GO" id="GO:0009705">
    <property type="term" value="C:plant-type vacuole membrane"/>
    <property type="evidence" value="ECO:0000318"/>
    <property type="project" value="GO_Central"/>
</dbReference>
<evidence type="ECO:0000256" key="9">
    <source>
        <dbReference type="ARBA" id="ARBA00022989"/>
    </source>
</evidence>
<dbReference type="GO" id="GO:0006874">
    <property type="term" value="P:intracellular calcium ion homeostasis"/>
    <property type="evidence" value="ECO:0000318"/>
    <property type="project" value="GO_Central"/>
</dbReference>
<feature type="transmembrane region" description="Helical" evidence="12">
    <location>
        <begin position="135"/>
        <end position="157"/>
    </location>
</feature>
<dbReference type="GO" id="GO:0015369">
    <property type="term" value="F:calcium:proton antiporter activity"/>
    <property type="evidence" value="ECO:0000318"/>
    <property type="project" value="GO_Central"/>
</dbReference>
<dbReference type="STRING" id="4072.A0A2G2Z4G3"/>
<evidence type="ECO:0000256" key="6">
    <source>
        <dbReference type="ARBA" id="ARBA00022568"/>
    </source>
</evidence>
<evidence type="ECO:0000256" key="3">
    <source>
        <dbReference type="ARBA" id="ARBA00022448"/>
    </source>
</evidence>
<evidence type="ECO:0000313" key="15">
    <source>
        <dbReference type="Proteomes" id="UP000222542"/>
    </source>
</evidence>
<keyword evidence="7 12" id="KW-0812">Transmembrane</keyword>
<feature type="transmembrane region" description="Helical" evidence="12">
    <location>
        <begin position="296"/>
        <end position="314"/>
    </location>
</feature>
<dbReference type="Gene3D" id="1.20.1420.30">
    <property type="entry name" value="NCX, central ion-binding region"/>
    <property type="match status" value="2"/>
</dbReference>
<feature type="transmembrane region" description="Helical" evidence="12">
    <location>
        <begin position="397"/>
        <end position="414"/>
    </location>
</feature>
<feature type="domain" description="Sodium/calcium exchanger membrane region" evidence="13">
    <location>
        <begin position="105"/>
        <end position="260"/>
    </location>
</feature>
<dbReference type="FunFam" id="1.20.1420.30:FF:000008">
    <property type="entry name" value="Vacuolar cation/proton exchanger"/>
    <property type="match status" value="1"/>
</dbReference>
<keyword evidence="8 12" id="KW-0106">Calcium</keyword>
<feature type="transmembrane region" description="Helical" evidence="12">
    <location>
        <begin position="169"/>
        <end position="192"/>
    </location>
</feature>
<keyword evidence="11 12" id="KW-0472">Membrane</keyword>
<dbReference type="OMA" id="CGCEFRI"/>
<dbReference type="InterPro" id="IPR004798">
    <property type="entry name" value="CAX-like"/>
</dbReference>
<organism evidence="14 15">
    <name type="scientific">Capsicum annuum</name>
    <name type="common">Capsicum pepper</name>
    <dbReference type="NCBI Taxonomy" id="4072"/>
    <lineage>
        <taxon>Eukaryota</taxon>
        <taxon>Viridiplantae</taxon>
        <taxon>Streptophyta</taxon>
        <taxon>Embryophyta</taxon>
        <taxon>Tracheophyta</taxon>
        <taxon>Spermatophyta</taxon>
        <taxon>Magnoliopsida</taxon>
        <taxon>eudicotyledons</taxon>
        <taxon>Gunneridae</taxon>
        <taxon>Pentapetalae</taxon>
        <taxon>asterids</taxon>
        <taxon>lamiids</taxon>
        <taxon>Solanales</taxon>
        <taxon>Solanaceae</taxon>
        <taxon>Solanoideae</taxon>
        <taxon>Capsiceae</taxon>
        <taxon>Capsicum</taxon>
    </lineage>
</organism>
<keyword evidence="6 12" id="KW-0109">Calcium transport</keyword>
<comment type="caution">
    <text evidence="14">The sequence shown here is derived from an EMBL/GenBank/DDBJ whole genome shotgun (WGS) entry which is preliminary data.</text>
</comment>
<evidence type="ECO:0000256" key="10">
    <source>
        <dbReference type="ARBA" id="ARBA00023065"/>
    </source>
</evidence>
<keyword evidence="10 12" id="KW-0406">Ion transport</keyword>
<keyword evidence="3 12" id="KW-0813">Transport</keyword>
<evidence type="ECO:0000256" key="1">
    <source>
        <dbReference type="ARBA" id="ARBA00004128"/>
    </source>
</evidence>
<feature type="transmembrane region" description="Helical" evidence="12">
    <location>
        <begin position="420"/>
        <end position="439"/>
    </location>
</feature>
<dbReference type="GO" id="GO:0070588">
    <property type="term" value="P:calcium ion transmembrane transport"/>
    <property type="evidence" value="ECO:0000318"/>
    <property type="project" value="GO_Central"/>
</dbReference>
<protein>
    <recommendedName>
        <fullName evidence="12">Vacuolar cation/proton exchanger</fullName>
    </recommendedName>
</protein>
<comment type="function">
    <text evidence="12">Vacuolar cation/proton exchanger (CAX). Translocates Ca(2+) and other metal ions into vacuoles using the proton gradient formed by H(+)-ATPase and H(+)-pyrophosphatase.</text>
</comment>
<dbReference type="AlphaFoldDB" id="A0A2G2Z4G3"/>
<feature type="transmembrane region" description="Helical" evidence="12">
    <location>
        <begin position="359"/>
        <end position="385"/>
    </location>
</feature>
<evidence type="ECO:0000256" key="4">
    <source>
        <dbReference type="ARBA" id="ARBA00022449"/>
    </source>
</evidence>
<keyword evidence="9 12" id="KW-1133">Transmembrane helix</keyword>
<dbReference type="InterPro" id="IPR004837">
    <property type="entry name" value="NaCa_Exmemb"/>
</dbReference>
<evidence type="ECO:0000313" key="14">
    <source>
        <dbReference type="EMBL" id="PHT76917.1"/>
    </source>
</evidence>
<proteinExistence type="inferred from homology"/>
<evidence type="ECO:0000256" key="7">
    <source>
        <dbReference type="ARBA" id="ARBA00022692"/>
    </source>
</evidence>
<reference evidence="14 15" key="2">
    <citation type="journal article" date="2017" name="Genome Biol.">
        <title>New reference genome sequences of hot pepper reveal the massive evolution of plant disease-resistance genes by retroduplication.</title>
        <authorList>
            <person name="Kim S."/>
            <person name="Park J."/>
            <person name="Yeom S.I."/>
            <person name="Kim Y.M."/>
            <person name="Seo E."/>
            <person name="Kim K.T."/>
            <person name="Kim M.S."/>
            <person name="Lee J.M."/>
            <person name="Cheong K."/>
            <person name="Shin H.S."/>
            <person name="Kim S.B."/>
            <person name="Han K."/>
            <person name="Lee J."/>
            <person name="Park M."/>
            <person name="Lee H.A."/>
            <person name="Lee H.Y."/>
            <person name="Lee Y."/>
            <person name="Oh S."/>
            <person name="Lee J.H."/>
            <person name="Choi E."/>
            <person name="Choi E."/>
            <person name="Lee S.E."/>
            <person name="Jeon J."/>
            <person name="Kim H."/>
            <person name="Choi G."/>
            <person name="Song H."/>
            <person name="Lee J."/>
            <person name="Lee S.C."/>
            <person name="Kwon J.K."/>
            <person name="Lee H.Y."/>
            <person name="Koo N."/>
            <person name="Hong Y."/>
            <person name="Kim R.W."/>
            <person name="Kang W.H."/>
            <person name="Huh J.H."/>
            <person name="Kang B.C."/>
            <person name="Yang T.J."/>
            <person name="Lee Y.H."/>
            <person name="Bennetzen J.L."/>
            <person name="Choi D."/>
        </authorList>
    </citation>
    <scope>NUCLEOTIDE SEQUENCE [LARGE SCALE GENOMIC DNA]</scope>
    <source>
        <strain evidence="15">cv. CM334</strain>
    </source>
</reference>
<evidence type="ECO:0000256" key="11">
    <source>
        <dbReference type="ARBA" id="ARBA00023136"/>
    </source>
</evidence>
<dbReference type="EMBL" id="AYRZ02000007">
    <property type="protein sequence ID" value="PHT76917.1"/>
    <property type="molecule type" value="Genomic_DNA"/>
</dbReference>
<gene>
    <name evidence="14" type="ORF">T459_20439</name>
</gene>
<dbReference type="SMR" id="A0A2G2Z4G3"/>
<evidence type="ECO:0000256" key="2">
    <source>
        <dbReference type="ARBA" id="ARBA00008248"/>
    </source>
</evidence>
<sequence length="496" mass="54683">MAKNLKNSGGKSHLEMGSLEGRAVLQLEDENLMDSKQNDKKASSMDATPQISVFDSDTDDVSCRCMWNSLLRQMHIVLFSQKLNLLIPCGLVAMVIDTLSDHNSWIFFLSLLGIIPLAERLGWATEQLAFYTGPTVGGLLNATFGNATELIISIYALRMGMIRVVQQSLLGSILSNTLLVLGCAFFGGGIVHPSKDQLFDKGTAVMNSGLLLMSVMGLLFPAVLHVTHTELEFGKSELALSRFSSCVMLVAYGAYLYYQLTTQNNNLYMPIAEEAGENDESLEEEEAPEISKWGSVIWLSILTIWIAVLSQHLVNAIEGASDALRIPVAFISVILLPIVGNAAEHAGAVMFAIKDKLDISLGVAIGSSTQIAMFGIPFCVVIGWILGRPMDLNFQMFETATLFMSVLVVAFMVQDGTSNYFKGLMLLLCYLIVAASFFVHIDPDDIRELYSLCEIAVLQLMVFDLYKLLVFFLPDNICYCHHYSNLHCFLEHFICG</sequence>
<evidence type="ECO:0000256" key="12">
    <source>
        <dbReference type="RuleBase" id="RU365028"/>
    </source>
</evidence>
<reference evidence="14 15" key="1">
    <citation type="journal article" date="2014" name="Nat. Genet.">
        <title>Genome sequence of the hot pepper provides insights into the evolution of pungency in Capsicum species.</title>
        <authorList>
            <person name="Kim S."/>
            <person name="Park M."/>
            <person name="Yeom S.I."/>
            <person name="Kim Y.M."/>
            <person name="Lee J.M."/>
            <person name="Lee H.A."/>
            <person name="Seo E."/>
            <person name="Choi J."/>
            <person name="Cheong K."/>
            <person name="Kim K.T."/>
            <person name="Jung K."/>
            <person name="Lee G.W."/>
            <person name="Oh S.K."/>
            <person name="Bae C."/>
            <person name="Kim S.B."/>
            <person name="Lee H.Y."/>
            <person name="Kim S.Y."/>
            <person name="Kim M.S."/>
            <person name="Kang B.C."/>
            <person name="Jo Y.D."/>
            <person name="Yang H.B."/>
            <person name="Jeong H.J."/>
            <person name="Kang W.H."/>
            <person name="Kwon J.K."/>
            <person name="Shin C."/>
            <person name="Lim J.Y."/>
            <person name="Park J.H."/>
            <person name="Huh J.H."/>
            <person name="Kim J.S."/>
            <person name="Kim B.D."/>
            <person name="Cohen O."/>
            <person name="Paran I."/>
            <person name="Suh M.C."/>
            <person name="Lee S.B."/>
            <person name="Kim Y.K."/>
            <person name="Shin Y."/>
            <person name="Noh S.J."/>
            <person name="Park J."/>
            <person name="Seo Y.S."/>
            <person name="Kwon S.Y."/>
            <person name="Kim H.A."/>
            <person name="Park J.M."/>
            <person name="Kim H.J."/>
            <person name="Choi S.B."/>
            <person name="Bosland P.W."/>
            <person name="Reeves G."/>
            <person name="Jo S.H."/>
            <person name="Lee B.W."/>
            <person name="Cho H.T."/>
            <person name="Choi H.S."/>
            <person name="Lee M.S."/>
            <person name="Yu Y."/>
            <person name="Do Choi Y."/>
            <person name="Park B.S."/>
            <person name="van Deynze A."/>
            <person name="Ashrafi H."/>
            <person name="Hill T."/>
            <person name="Kim W.T."/>
            <person name="Pai H.S."/>
            <person name="Ahn H.K."/>
            <person name="Yeam I."/>
            <person name="Giovannoni J.J."/>
            <person name="Rose J.K."/>
            <person name="Sorensen I."/>
            <person name="Lee S.J."/>
            <person name="Kim R.W."/>
            <person name="Choi I.Y."/>
            <person name="Choi B.S."/>
            <person name="Lim J.S."/>
            <person name="Lee Y.H."/>
            <person name="Choi D."/>
        </authorList>
    </citation>
    <scope>NUCLEOTIDE SEQUENCE [LARGE SCALE GENOMIC DNA]</scope>
    <source>
        <strain evidence="15">cv. CM334</strain>
    </source>
</reference>
<feature type="transmembrane region" description="Helical" evidence="12">
    <location>
        <begin position="204"/>
        <end position="227"/>
    </location>
</feature>
<dbReference type="InterPro" id="IPR044880">
    <property type="entry name" value="NCX_ion-bd_dom_sf"/>
</dbReference>
<keyword evidence="5 12" id="KW-0926">Vacuole</keyword>
<feature type="transmembrane region" description="Helical" evidence="12">
    <location>
        <begin position="76"/>
        <end position="96"/>
    </location>
</feature>
<feature type="transmembrane region" description="Helical" evidence="12">
    <location>
        <begin position="239"/>
        <end position="258"/>
    </location>
</feature>
<dbReference type="Proteomes" id="UP000222542">
    <property type="component" value="Unassembled WGS sequence"/>
</dbReference>
<accession>A0A2G2Z4G3</accession>
<dbReference type="PANTHER" id="PTHR31503:SF48">
    <property type="entry name" value="VACUOLAR CATION_PROTON EXCHANGER 2"/>
    <property type="match status" value="1"/>
</dbReference>
<comment type="caution">
    <text evidence="12">Lacks conserved residue(s) required for the propagation of feature annotation.</text>
</comment>
<feature type="domain" description="Sodium/calcium exchanger membrane region" evidence="13">
    <location>
        <begin position="295"/>
        <end position="437"/>
    </location>
</feature>
<keyword evidence="15" id="KW-1185">Reference proteome</keyword>
<dbReference type="Pfam" id="PF01699">
    <property type="entry name" value="Na_Ca_ex"/>
    <property type="match status" value="2"/>
</dbReference>
<name>A0A2G2Z4G3_CAPAN</name>
<dbReference type="InterPro" id="IPR004713">
    <property type="entry name" value="CaH_exchang"/>
</dbReference>
<comment type="similarity">
    <text evidence="2">Belongs to the Ca(2+):cation antiporter (CaCA) (TC 2.A.19) family. Cation/proton exchanger (CAX) subfamily.</text>
</comment>
<keyword evidence="4 12" id="KW-0050">Antiport</keyword>
<dbReference type="FunFam" id="1.20.1420.30:FF:000012">
    <property type="entry name" value="Vacuolar cation/proton exchanger"/>
    <property type="match status" value="1"/>
</dbReference>
<dbReference type="NCBIfam" id="TIGR00378">
    <property type="entry name" value="cax"/>
    <property type="match status" value="1"/>
</dbReference>
<dbReference type="Gramene" id="PHT76917">
    <property type="protein sequence ID" value="PHT76917"/>
    <property type="gene ID" value="T459_20439"/>
</dbReference>
<evidence type="ECO:0000256" key="5">
    <source>
        <dbReference type="ARBA" id="ARBA00022554"/>
    </source>
</evidence>